<accession>A0A0B0MX61</accession>
<evidence type="ECO:0000313" key="2">
    <source>
        <dbReference type="Proteomes" id="UP000032142"/>
    </source>
</evidence>
<reference evidence="2" key="1">
    <citation type="submission" date="2014-09" db="EMBL/GenBank/DDBJ databases">
        <authorList>
            <person name="Mudge J."/>
            <person name="Ramaraj T."/>
            <person name="Lindquist I.E."/>
            <person name="Bharti A.K."/>
            <person name="Sundararajan A."/>
            <person name="Cameron C.T."/>
            <person name="Woodward J.E."/>
            <person name="May G.D."/>
            <person name="Brubaker C."/>
            <person name="Broadhvest J."/>
            <person name="Wilkins T.A."/>
        </authorList>
    </citation>
    <scope>NUCLEOTIDE SEQUENCE</scope>
    <source>
        <strain evidence="2">cv. AKA8401</strain>
    </source>
</reference>
<evidence type="ECO:0000313" key="1">
    <source>
        <dbReference type="EMBL" id="KHG04957.1"/>
    </source>
</evidence>
<dbReference type="AlphaFoldDB" id="A0A0B0MX61"/>
<keyword evidence="2" id="KW-1185">Reference proteome</keyword>
<dbReference type="EMBL" id="JRRC01421025">
    <property type="protein sequence ID" value="KHG04957.1"/>
    <property type="molecule type" value="Genomic_DNA"/>
</dbReference>
<dbReference type="Proteomes" id="UP000032142">
    <property type="component" value="Unassembled WGS sequence"/>
</dbReference>
<sequence>MSKSCLCPIVYYELVDESQSYVVNLFMCNLLSFMFTPSPFPFSYSAAYLAQESTKVRDIDHTINRSFRYSLIYIFEYGMYRELDLCFMSLSIWPNVLAWDKSLILY</sequence>
<protein>
    <submittedName>
        <fullName evidence="1">Uncharacterized protein</fullName>
    </submittedName>
</protein>
<comment type="caution">
    <text evidence="1">The sequence shown here is derived from an EMBL/GenBank/DDBJ whole genome shotgun (WGS) entry which is preliminary data.</text>
</comment>
<organism evidence="1 2">
    <name type="scientific">Gossypium arboreum</name>
    <name type="common">Tree cotton</name>
    <name type="synonym">Gossypium nanking</name>
    <dbReference type="NCBI Taxonomy" id="29729"/>
    <lineage>
        <taxon>Eukaryota</taxon>
        <taxon>Viridiplantae</taxon>
        <taxon>Streptophyta</taxon>
        <taxon>Embryophyta</taxon>
        <taxon>Tracheophyta</taxon>
        <taxon>Spermatophyta</taxon>
        <taxon>Magnoliopsida</taxon>
        <taxon>eudicotyledons</taxon>
        <taxon>Gunneridae</taxon>
        <taxon>Pentapetalae</taxon>
        <taxon>rosids</taxon>
        <taxon>malvids</taxon>
        <taxon>Malvales</taxon>
        <taxon>Malvaceae</taxon>
        <taxon>Malvoideae</taxon>
        <taxon>Gossypium</taxon>
    </lineage>
</organism>
<proteinExistence type="predicted"/>
<gene>
    <name evidence="1" type="ORF">F383_30811</name>
</gene>
<name>A0A0B0MX61_GOSAR</name>